<keyword evidence="1" id="KW-0812">Transmembrane</keyword>
<feature type="transmembrane region" description="Helical" evidence="1">
    <location>
        <begin position="324"/>
        <end position="342"/>
    </location>
</feature>
<name>A0A1I7WHQ8_HETBA</name>
<dbReference type="Pfam" id="PF10318">
    <property type="entry name" value="7TM_GPCR_Srh"/>
    <property type="match status" value="1"/>
</dbReference>
<accession>A0A1I7WHQ8</accession>
<evidence type="ECO:0000256" key="1">
    <source>
        <dbReference type="SAM" id="Phobius"/>
    </source>
</evidence>
<evidence type="ECO:0000313" key="2">
    <source>
        <dbReference type="Proteomes" id="UP000095283"/>
    </source>
</evidence>
<feature type="transmembrane region" description="Helical" evidence="1">
    <location>
        <begin position="370"/>
        <end position="389"/>
    </location>
</feature>
<dbReference type="AlphaFoldDB" id="A0A1I7WHQ8"/>
<keyword evidence="1" id="KW-1133">Transmembrane helix</keyword>
<proteinExistence type="predicted"/>
<dbReference type="WBParaSite" id="Hba_04534">
    <property type="protein sequence ID" value="Hba_04534"/>
    <property type="gene ID" value="Hba_04534"/>
</dbReference>
<protein>
    <submittedName>
        <fullName evidence="3">G_PROTEIN_RECEP_F1_2 domain-containing protein</fullName>
    </submittedName>
</protein>
<dbReference type="InterPro" id="IPR019422">
    <property type="entry name" value="7TM_GPCR_serpentine_rcpt_Srh"/>
</dbReference>
<reference evidence="3" key="1">
    <citation type="submission" date="2016-11" db="UniProtKB">
        <authorList>
            <consortium name="WormBaseParasite"/>
        </authorList>
    </citation>
    <scope>IDENTIFICATION</scope>
</reference>
<sequence length="453" mass="52845">MYCKTETRFNLYGLLEKYKIVLFQISVNALLFKTRLICSLGRWTTSLSSTLTTISCKITYIPTRIVIQDYLVSRNPKFRIPNNNSNRKLVRIWRFSYSLRHFSLITKKTYNSFPKFYLGLCYRFIYKHSLPTSTLLPHICYIPHVNLYFLKKSILDSRNLAISVVGLFFYRHQCIVQKKYKMNRKKLIFCIVLLIFFTLLPLNCPTFDPSLCRTAPKGVSSTQSINLANSEFSQFFKTTFTYTIPGSYGATENPESLLFSCFFYAQNEHDDYSFLGGNIFPLFEFLITLSSNPLGTHFSHACEHLTVRTQELQKRFLKAQIIQLFIYLSLFILTAFVFKFCLENFQKEVVPISLLKAIYRLSLINSQRTVMVPVTLVFIPVIIVYIRLLDGRLGLQILNDILMMMMSSYGSVATFFLIFFNVPYRQFLSEKLKEFVFLISVLSRILEVTSLFC</sequence>
<keyword evidence="2" id="KW-1185">Reference proteome</keyword>
<organism evidence="2 3">
    <name type="scientific">Heterorhabditis bacteriophora</name>
    <name type="common">Entomopathogenic nematode worm</name>
    <dbReference type="NCBI Taxonomy" id="37862"/>
    <lineage>
        <taxon>Eukaryota</taxon>
        <taxon>Metazoa</taxon>
        <taxon>Ecdysozoa</taxon>
        <taxon>Nematoda</taxon>
        <taxon>Chromadorea</taxon>
        <taxon>Rhabditida</taxon>
        <taxon>Rhabditina</taxon>
        <taxon>Rhabditomorpha</taxon>
        <taxon>Strongyloidea</taxon>
        <taxon>Heterorhabditidae</taxon>
        <taxon>Heterorhabditis</taxon>
    </lineage>
</organism>
<keyword evidence="1" id="KW-0472">Membrane</keyword>
<dbReference type="Proteomes" id="UP000095283">
    <property type="component" value="Unplaced"/>
</dbReference>
<feature type="transmembrane region" description="Helical" evidence="1">
    <location>
        <begin position="187"/>
        <end position="203"/>
    </location>
</feature>
<feature type="transmembrane region" description="Helical" evidence="1">
    <location>
        <begin position="401"/>
        <end position="423"/>
    </location>
</feature>
<evidence type="ECO:0000313" key="3">
    <source>
        <dbReference type="WBParaSite" id="Hba_04534"/>
    </source>
</evidence>